<evidence type="ECO:0000256" key="1">
    <source>
        <dbReference type="SAM" id="Phobius"/>
    </source>
</evidence>
<feature type="transmembrane region" description="Helical" evidence="1">
    <location>
        <begin position="54"/>
        <end position="74"/>
    </location>
</feature>
<evidence type="ECO:0000313" key="3">
    <source>
        <dbReference type="Proteomes" id="UP000589620"/>
    </source>
</evidence>
<keyword evidence="3" id="KW-1185">Reference proteome</keyword>
<keyword evidence="1" id="KW-1133">Transmembrane helix</keyword>
<name>A0A852T4T0_9MICO</name>
<gene>
    <name evidence="2" type="ORF">BJ963_003342</name>
</gene>
<dbReference type="AlphaFoldDB" id="A0A852T4T0"/>
<sequence length="155" mass="16134">MPLFAILQAVQLLLIGVLAGEELLVRYGVQPALRSLPDGAHVATRIALVKRLKVVVPILMLPTVLASAAVVVAAPPAGASTASFGWSIAGLAALVAFLLASFLGTVPINMAVDRWDASAPPADWRRTVQRWETIDTVRSGAAAVSFALFVVAALA</sequence>
<accession>A0A852T4T0</accession>
<feature type="transmembrane region" description="Helical" evidence="1">
    <location>
        <begin position="86"/>
        <end position="108"/>
    </location>
</feature>
<reference evidence="2 3" key="1">
    <citation type="submission" date="2020-07" db="EMBL/GenBank/DDBJ databases">
        <title>Sequencing the genomes of 1000 actinobacteria strains.</title>
        <authorList>
            <person name="Klenk H.-P."/>
        </authorList>
    </citation>
    <scope>NUCLEOTIDE SEQUENCE [LARGE SCALE GENOMIC DNA]</scope>
    <source>
        <strain evidence="2 3">DSM 23871</strain>
    </source>
</reference>
<protein>
    <submittedName>
        <fullName evidence="2">Putative membrane protein</fullName>
    </submittedName>
</protein>
<dbReference type="Proteomes" id="UP000589620">
    <property type="component" value="Unassembled WGS sequence"/>
</dbReference>
<dbReference type="Pfam" id="PF08592">
    <property type="entry name" value="Anthrone_oxy"/>
    <property type="match status" value="1"/>
</dbReference>
<dbReference type="EMBL" id="JACCBJ010000001">
    <property type="protein sequence ID" value="NYD75823.1"/>
    <property type="molecule type" value="Genomic_DNA"/>
</dbReference>
<organism evidence="2 3">
    <name type="scientific">Leifsonia soli</name>
    <dbReference type="NCBI Taxonomy" id="582665"/>
    <lineage>
        <taxon>Bacteria</taxon>
        <taxon>Bacillati</taxon>
        <taxon>Actinomycetota</taxon>
        <taxon>Actinomycetes</taxon>
        <taxon>Micrococcales</taxon>
        <taxon>Microbacteriaceae</taxon>
        <taxon>Leifsonia</taxon>
    </lineage>
</organism>
<dbReference type="RefSeq" id="WP_179457632.1">
    <property type="nucleotide sequence ID" value="NZ_BAAAPX010000001.1"/>
</dbReference>
<evidence type="ECO:0000313" key="2">
    <source>
        <dbReference type="EMBL" id="NYD75823.1"/>
    </source>
</evidence>
<keyword evidence="1" id="KW-0472">Membrane</keyword>
<proteinExistence type="predicted"/>
<keyword evidence="1" id="KW-0812">Transmembrane</keyword>
<comment type="caution">
    <text evidence="2">The sequence shown here is derived from an EMBL/GenBank/DDBJ whole genome shotgun (WGS) entry which is preliminary data.</text>
</comment>
<dbReference type="InterPro" id="IPR013901">
    <property type="entry name" value="Anthrone_oxy"/>
</dbReference>